<feature type="binding site" evidence="9">
    <location>
        <position position="99"/>
    </location>
    <ligand>
        <name>Mg(2+)</name>
        <dbReference type="ChEBI" id="CHEBI:18420"/>
    </ligand>
</feature>
<dbReference type="Gene3D" id="3.50.30.40">
    <property type="entry name" value="Ribonuclease E inhibitor RraA/RraA-like"/>
    <property type="match status" value="1"/>
</dbReference>
<dbReference type="Pfam" id="PF03737">
    <property type="entry name" value="RraA-like"/>
    <property type="match status" value="1"/>
</dbReference>
<keyword evidence="9" id="KW-0460">Magnesium</keyword>
<evidence type="ECO:0000256" key="3">
    <source>
        <dbReference type="ARBA" id="ARBA00008621"/>
    </source>
</evidence>
<dbReference type="GO" id="GO:0008948">
    <property type="term" value="F:oxaloacetate decarboxylase activity"/>
    <property type="evidence" value="ECO:0007669"/>
    <property type="project" value="UniProtKB-EC"/>
</dbReference>
<comment type="cofactor">
    <cofactor evidence="2 10">
        <name>a divalent metal cation</name>
        <dbReference type="ChEBI" id="CHEBI:60240"/>
    </cofactor>
</comment>
<dbReference type="InterPro" id="IPR005493">
    <property type="entry name" value="RraA/RraA-like"/>
</dbReference>
<evidence type="ECO:0000313" key="11">
    <source>
        <dbReference type="EMBL" id="GGN52215.1"/>
    </source>
</evidence>
<evidence type="ECO:0000256" key="10">
    <source>
        <dbReference type="RuleBase" id="RU004338"/>
    </source>
</evidence>
<dbReference type="Proteomes" id="UP000624041">
    <property type="component" value="Unassembled WGS sequence"/>
</dbReference>
<dbReference type="InterPro" id="IPR010203">
    <property type="entry name" value="RraA"/>
</dbReference>
<comment type="catalytic activity">
    <reaction evidence="1 10">
        <text>4-hydroxy-4-methyl-2-oxoglutarate = 2 pyruvate</text>
        <dbReference type="Rhea" id="RHEA:22748"/>
        <dbReference type="ChEBI" id="CHEBI:15361"/>
        <dbReference type="ChEBI" id="CHEBI:58276"/>
        <dbReference type="EC" id="4.1.3.17"/>
    </reaction>
</comment>
<dbReference type="SUPFAM" id="SSF89562">
    <property type="entry name" value="RraA-like"/>
    <property type="match status" value="1"/>
</dbReference>
<dbReference type="NCBIfam" id="TIGR01935">
    <property type="entry name" value="NOT-MenG"/>
    <property type="match status" value="1"/>
</dbReference>
<name>A0A917XUA6_9BACI</name>
<evidence type="ECO:0000313" key="12">
    <source>
        <dbReference type="Proteomes" id="UP000624041"/>
    </source>
</evidence>
<protein>
    <recommendedName>
        <fullName evidence="10">4-hydroxy-4-methyl-2-oxoglutarate aldolase</fullName>
        <shortName evidence="10">HMG aldolase</shortName>
        <ecNumber evidence="10">4.1.1.112</ecNumber>
        <ecNumber evidence="10">4.1.3.17</ecNumber>
    </recommendedName>
    <alternativeName>
        <fullName evidence="10">Oxaloacetate decarboxylase</fullName>
    </alternativeName>
</protein>
<evidence type="ECO:0000256" key="7">
    <source>
        <dbReference type="ARBA" id="ARBA00025046"/>
    </source>
</evidence>
<evidence type="ECO:0000256" key="5">
    <source>
        <dbReference type="ARBA" id="ARBA00022723"/>
    </source>
</evidence>
<gene>
    <name evidence="11" type="primary">rraA</name>
    <name evidence="11" type="ORF">GCM10007971_07540</name>
</gene>
<evidence type="ECO:0000256" key="9">
    <source>
        <dbReference type="PIRSR" id="PIRSR605493-1"/>
    </source>
</evidence>
<comment type="function">
    <text evidence="7 10">Catalyzes the aldol cleavage of 4-hydroxy-4-methyl-2-oxoglutarate (HMG) into 2 molecules of pyruvate. Also contains a secondary oxaloacetate (OAA) decarboxylase activity due to the common pyruvate enolate transition state formed following C-C bond cleavage in the retro-aldol and decarboxylation reactions.</text>
</comment>
<dbReference type="GO" id="GO:0046872">
    <property type="term" value="F:metal ion binding"/>
    <property type="evidence" value="ECO:0007669"/>
    <property type="project" value="UniProtKB-KW"/>
</dbReference>
<dbReference type="PANTHER" id="PTHR33254">
    <property type="entry name" value="4-HYDROXY-4-METHYL-2-OXOGLUTARATE ALDOLASE 3-RELATED"/>
    <property type="match status" value="1"/>
</dbReference>
<keyword evidence="12" id="KW-1185">Reference proteome</keyword>
<dbReference type="RefSeq" id="WP_188856071.1">
    <property type="nucleotide sequence ID" value="NZ_BMOS01000003.1"/>
</dbReference>
<accession>A0A917XUA6</accession>
<feature type="binding site" evidence="9">
    <location>
        <position position="98"/>
    </location>
    <ligand>
        <name>substrate</name>
    </ligand>
</feature>
<dbReference type="InterPro" id="IPR036704">
    <property type="entry name" value="RraA/RraA-like_sf"/>
</dbReference>
<dbReference type="EC" id="4.1.1.112" evidence="10"/>
<dbReference type="AlphaFoldDB" id="A0A917XUA6"/>
<dbReference type="CDD" id="cd16841">
    <property type="entry name" value="RraA_family"/>
    <property type="match status" value="1"/>
</dbReference>
<dbReference type="PANTHER" id="PTHR33254:SF4">
    <property type="entry name" value="4-HYDROXY-4-METHYL-2-OXOGLUTARATE ALDOLASE 3-RELATED"/>
    <property type="match status" value="1"/>
</dbReference>
<feature type="binding site" evidence="9">
    <location>
        <begin position="76"/>
        <end position="79"/>
    </location>
    <ligand>
        <name>substrate</name>
    </ligand>
</feature>
<reference evidence="11" key="1">
    <citation type="journal article" date="2014" name="Int. J. Syst. Evol. Microbiol.">
        <title>Complete genome sequence of Corynebacterium casei LMG S-19264T (=DSM 44701T), isolated from a smear-ripened cheese.</title>
        <authorList>
            <consortium name="US DOE Joint Genome Institute (JGI-PGF)"/>
            <person name="Walter F."/>
            <person name="Albersmeier A."/>
            <person name="Kalinowski J."/>
            <person name="Ruckert C."/>
        </authorList>
    </citation>
    <scope>NUCLEOTIDE SEQUENCE</scope>
    <source>
        <strain evidence="11">JCM 17251</strain>
    </source>
</reference>
<evidence type="ECO:0000256" key="4">
    <source>
        <dbReference type="ARBA" id="ARBA00011233"/>
    </source>
</evidence>
<evidence type="ECO:0000256" key="2">
    <source>
        <dbReference type="ARBA" id="ARBA00001968"/>
    </source>
</evidence>
<dbReference type="NCBIfam" id="NF006875">
    <property type="entry name" value="PRK09372.1"/>
    <property type="match status" value="1"/>
</dbReference>
<evidence type="ECO:0000256" key="1">
    <source>
        <dbReference type="ARBA" id="ARBA00001342"/>
    </source>
</evidence>
<comment type="subunit">
    <text evidence="4 10">Homotrimer.</text>
</comment>
<evidence type="ECO:0000256" key="6">
    <source>
        <dbReference type="ARBA" id="ARBA00023239"/>
    </source>
</evidence>
<keyword evidence="6 10" id="KW-0456">Lyase</keyword>
<comment type="catalytic activity">
    <reaction evidence="8 10">
        <text>oxaloacetate + H(+) = pyruvate + CO2</text>
        <dbReference type="Rhea" id="RHEA:15641"/>
        <dbReference type="ChEBI" id="CHEBI:15361"/>
        <dbReference type="ChEBI" id="CHEBI:15378"/>
        <dbReference type="ChEBI" id="CHEBI:16452"/>
        <dbReference type="ChEBI" id="CHEBI:16526"/>
        <dbReference type="EC" id="4.1.1.112"/>
    </reaction>
</comment>
<reference evidence="11" key="2">
    <citation type="submission" date="2020-09" db="EMBL/GenBank/DDBJ databases">
        <authorList>
            <person name="Sun Q."/>
            <person name="Ohkuma M."/>
        </authorList>
    </citation>
    <scope>NUCLEOTIDE SEQUENCE</scope>
    <source>
        <strain evidence="11">JCM 17251</strain>
    </source>
</reference>
<comment type="caution">
    <text evidence="11">The sequence shown here is derived from an EMBL/GenBank/DDBJ whole genome shotgun (WGS) entry which is preliminary data.</text>
</comment>
<organism evidence="11 12">
    <name type="scientific">Oceanobacillus indicireducens</name>
    <dbReference type="NCBI Taxonomy" id="1004261"/>
    <lineage>
        <taxon>Bacteria</taxon>
        <taxon>Bacillati</taxon>
        <taxon>Bacillota</taxon>
        <taxon>Bacilli</taxon>
        <taxon>Bacillales</taxon>
        <taxon>Bacillaceae</taxon>
        <taxon>Oceanobacillus</taxon>
    </lineage>
</organism>
<comment type="cofactor">
    <cofactor evidence="9">
        <name>Mg(2+)</name>
        <dbReference type="ChEBI" id="CHEBI:18420"/>
    </cofactor>
</comment>
<dbReference type="EMBL" id="BMOS01000003">
    <property type="protein sequence ID" value="GGN52215.1"/>
    <property type="molecule type" value="Genomic_DNA"/>
</dbReference>
<proteinExistence type="inferred from homology"/>
<evidence type="ECO:0000256" key="8">
    <source>
        <dbReference type="ARBA" id="ARBA00047973"/>
    </source>
</evidence>
<keyword evidence="5 9" id="KW-0479">Metal-binding</keyword>
<dbReference type="EC" id="4.1.3.17" evidence="10"/>
<dbReference type="GO" id="GO:0051252">
    <property type="term" value="P:regulation of RNA metabolic process"/>
    <property type="evidence" value="ECO:0007669"/>
    <property type="project" value="InterPro"/>
</dbReference>
<dbReference type="GO" id="GO:0047443">
    <property type="term" value="F:4-hydroxy-4-methyl-2-oxoglutarate aldolase activity"/>
    <property type="evidence" value="ECO:0007669"/>
    <property type="project" value="UniProtKB-EC"/>
</dbReference>
<sequence>MDNIKTADICDDHASEVQVCKLDFRSFGKRRRFAGKIETVHVYEDNVLVEEVLESVPIGSVIVVNGGGSRNCALMGDRLAGIAVSRGLAGIIINGCVRDSADLATMDVGILALGTNPLKSKKNGIGKRDVSFTFGGVNWKPGSFVYADEDGVIVSEKEIE</sequence>
<comment type="similarity">
    <text evidence="3 10">Belongs to the class II aldolase/RraA-like family.</text>
</comment>
<dbReference type="GO" id="GO:0008428">
    <property type="term" value="F:ribonuclease inhibitor activity"/>
    <property type="evidence" value="ECO:0007669"/>
    <property type="project" value="InterPro"/>
</dbReference>